<protein>
    <submittedName>
        <fullName evidence="1">Uncharacterized protein</fullName>
    </submittedName>
</protein>
<dbReference type="EMBL" id="CADCWM010000060">
    <property type="protein sequence ID" value="CAA9543317.1"/>
    <property type="molecule type" value="Genomic_DNA"/>
</dbReference>
<accession>A0A6J4U7Z8</accession>
<reference evidence="1" key="1">
    <citation type="submission" date="2020-02" db="EMBL/GenBank/DDBJ databases">
        <authorList>
            <person name="Meier V. D."/>
        </authorList>
    </citation>
    <scope>NUCLEOTIDE SEQUENCE</scope>
    <source>
        <strain evidence="1">AVDCRST_MAG88</strain>
    </source>
</reference>
<name>A0A6J4U7Z8_9BACT</name>
<evidence type="ECO:0000313" key="1">
    <source>
        <dbReference type="EMBL" id="CAA9543317.1"/>
    </source>
</evidence>
<gene>
    <name evidence="1" type="ORF">AVDCRST_MAG88-195</name>
</gene>
<organism evidence="1">
    <name type="scientific">uncultured Thermomicrobiales bacterium</name>
    <dbReference type="NCBI Taxonomy" id="1645740"/>
    <lineage>
        <taxon>Bacteria</taxon>
        <taxon>Pseudomonadati</taxon>
        <taxon>Thermomicrobiota</taxon>
        <taxon>Thermomicrobia</taxon>
        <taxon>Thermomicrobiales</taxon>
        <taxon>environmental samples</taxon>
    </lineage>
</organism>
<feature type="non-terminal residue" evidence="1">
    <location>
        <position position="1"/>
    </location>
</feature>
<dbReference type="AlphaFoldDB" id="A0A6J4U7Z8"/>
<proteinExistence type="predicted"/>
<sequence length="173" mass="17581">SRIHWPAVARSGEMLERRLTSDADSAPLVVLDSARPPSEEALDQAVRAAASLCLHLAKAGGCALLLPGDRRPVALGGDLSAWPGMHARLALVEAASRPPVPARARRAGAVIWVSASGLSPRDLPRSAAGGSWLVTAQPRQGTRPVFTVAGCAGYRLGRGGAMAGQAAGAGVAG</sequence>